<dbReference type="GO" id="GO:0006874">
    <property type="term" value="P:intracellular calcium ion homeostasis"/>
    <property type="evidence" value="ECO:0007669"/>
    <property type="project" value="TreeGrafter"/>
</dbReference>
<dbReference type="InterPro" id="IPR002048">
    <property type="entry name" value="EF_hand_dom"/>
</dbReference>
<evidence type="ECO:0000259" key="10">
    <source>
        <dbReference type="PROSITE" id="PS50222"/>
    </source>
</evidence>
<dbReference type="PANTHER" id="PTHR31503:SF79">
    <property type="entry name" value="CALCIUM-BINDING EF-HAND PROTEIN"/>
    <property type="match status" value="1"/>
</dbReference>
<dbReference type="InterPro" id="IPR004713">
    <property type="entry name" value="CaH_exchang"/>
</dbReference>
<keyword evidence="5" id="KW-0106">Calcium</keyword>
<feature type="transmembrane region" description="Helical" evidence="9">
    <location>
        <begin position="199"/>
        <end position="221"/>
    </location>
</feature>
<dbReference type="GO" id="GO:0015369">
    <property type="term" value="F:calcium:proton antiporter activity"/>
    <property type="evidence" value="ECO:0007669"/>
    <property type="project" value="TreeGrafter"/>
</dbReference>
<keyword evidence="8 9" id="KW-0472">Membrane</keyword>
<dbReference type="SUPFAM" id="SSF47473">
    <property type="entry name" value="EF-hand"/>
    <property type="match status" value="1"/>
</dbReference>
<keyword evidence="6 9" id="KW-1133">Transmembrane helix</keyword>
<feature type="transmembrane region" description="Helical" evidence="9">
    <location>
        <begin position="172"/>
        <end position="192"/>
    </location>
</feature>
<evidence type="ECO:0000256" key="1">
    <source>
        <dbReference type="ARBA" id="ARBA00004127"/>
    </source>
</evidence>
<dbReference type="PROSITE" id="PS00018">
    <property type="entry name" value="EF_HAND_1"/>
    <property type="match status" value="1"/>
</dbReference>
<evidence type="ECO:0000256" key="3">
    <source>
        <dbReference type="ARBA" id="ARBA00022449"/>
    </source>
</evidence>
<evidence type="ECO:0000313" key="12">
    <source>
        <dbReference type="Proteomes" id="UP000077755"/>
    </source>
</evidence>
<evidence type="ECO:0000256" key="5">
    <source>
        <dbReference type="ARBA" id="ARBA00022837"/>
    </source>
</evidence>
<keyword evidence="2" id="KW-0813">Transport</keyword>
<feature type="domain" description="EF-hand" evidence="10">
    <location>
        <begin position="17"/>
        <end position="52"/>
    </location>
</feature>
<evidence type="ECO:0000313" key="11">
    <source>
        <dbReference type="EMBL" id="WOH03498.1"/>
    </source>
</evidence>
<comment type="subcellular location">
    <subcellularLocation>
        <location evidence="1">Endomembrane system</location>
        <topology evidence="1">Multi-pass membrane protein</topology>
    </subcellularLocation>
</comment>
<dbReference type="Proteomes" id="UP000077755">
    <property type="component" value="Chromosome 6"/>
</dbReference>
<keyword evidence="12" id="KW-1185">Reference proteome</keyword>
<gene>
    <name evidence="11" type="ORF">DCAR_0622896</name>
</gene>
<keyword evidence="3" id="KW-0050">Antiport</keyword>
<proteinExistence type="predicted"/>
<feature type="transmembrane region" description="Helical" evidence="9">
    <location>
        <begin position="109"/>
        <end position="126"/>
    </location>
</feature>
<evidence type="ECO:0000256" key="9">
    <source>
        <dbReference type="SAM" id="Phobius"/>
    </source>
</evidence>
<sequence>MELFHRIRLTSKTKVLGRAKIIESFIKEFDHDGDKKISFQEFMDTFKDWLNTVCAVAESKRHSPVNSSAGAWLKAIWLLFIGILMLAVLAEPLIHTVQNFASAANIPSFYVAFVLVPVATSARTAISALGAVREKIPKNTLLTFSEIYDAVFMNNVLGFSVLLSVVYFRGLIWHFSAEVMIVVIVCSTMGLIASFKSRFPVWMMFVAILLYPLSLIFVYLVDDYFWLP</sequence>
<organism evidence="11 12">
    <name type="scientific">Daucus carota subsp. sativus</name>
    <name type="common">Carrot</name>
    <dbReference type="NCBI Taxonomy" id="79200"/>
    <lineage>
        <taxon>Eukaryota</taxon>
        <taxon>Viridiplantae</taxon>
        <taxon>Streptophyta</taxon>
        <taxon>Embryophyta</taxon>
        <taxon>Tracheophyta</taxon>
        <taxon>Spermatophyta</taxon>
        <taxon>Magnoliopsida</taxon>
        <taxon>eudicotyledons</taxon>
        <taxon>Gunneridae</taxon>
        <taxon>Pentapetalae</taxon>
        <taxon>asterids</taxon>
        <taxon>campanulids</taxon>
        <taxon>Apiales</taxon>
        <taxon>Apiaceae</taxon>
        <taxon>Apioideae</taxon>
        <taxon>Scandiceae</taxon>
        <taxon>Daucinae</taxon>
        <taxon>Daucus</taxon>
        <taxon>Daucus sect. Daucus</taxon>
    </lineage>
</organism>
<evidence type="ECO:0000256" key="8">
    <source>
        <dbReference type="ARBA" id="ARBA00023136"/>
    </source>
</evidence>
<dbReference type="Pfam" id="PF01699">
    <property type="entry name" value="Na_Ca_ex"/>
    <property type="match status" value="1"/>
</dbReference>
<dbReference type="EMBL" id="CP093348">
    <property type="protein sequence ID" value="WOH03498.1"/>
    <property type="molecule type" value="Genomic_DNA"/>
</dbReference>
<dbReference type="InterPro" id="IPR004837">
    <property type="entry name" value="NaCa_Exmemb"/>
</dbReference>
<keyword evidence="4 9" id="KW-0812">Transmembrane</keyword>
<reference evidence="11" key="2">
    <citation type="submission" date="2022-03" db="EMBL/GenBank/DDBJ databases">
        <title>Draft title - Genomic analysis of global carrot germplasm unveils the trajectory of domestication and the origin of high carotenoid orange carrot.</title>
        <authorList>
            <person name="Iorizzo M."/>
            <person name="Ellison S."/>
            <person name="Senalik D."/>
            <person name="Macko-Podgorni A."/>
            <person name="Grzebelus D."/>
            <person name="Bostan H."/>
            <person name="Rolling W."/>
            <person name="Curaba J."/>
            <person name="Simon P."/>
        </authorList>
    </citation>
    <scope>NUCLEOTIDE SEQUENCE</scope>
    <source>
        <tissue evidence="11">Leaf</tissue>
    </source>
</reference>
<dbReference type="PROSITE" id="PS50222">
    <property type="entry name" value="EF_HAND_2"/>
    <property type="match status" value="1"/>
</dbReference>
<dbReference type="InterPro" id="IPR018247">
    <property type="entry name" value="EF_Hand_1_Ca_BS"/>
</dbReference>
<dbReference type="GO" id="GO:0005509">
    <property type="term" value="F:calcium ion binding"/>
    <property type="evidence" value="ECO:0007669"/>
    <property type="project" value="InterPro"/>
</dbReference>
<dbReference type="GO" id="GO:0012505">
    <property type="term" value="C:endomembrane system"/>
    <property type="evidence" value="ECO:0007669"/>
    <property type="project" value="UniProtKB-SubCell"/>
</dbReference>
<dbReference type="InterPro" id="IPR011992">
    <property type="entry name" value="EF-hand-dom_pair"/>
</dbReference>
<protein>
    <recommendedName>
        <fullName evidence="10">EF-hand domain-containing protein</fullName>
    </recommendedName>
</protein>
<dbReference type="AlphaFoldDB" id="A0AAF0X8Q2"/>
<evidence type="ECO:0000256" key="4">
    <source>
        <dbReference type="ARBA" id="ARBA00022692"/>
    </source>
</evidence>
<name>A0AAF0X8Q2_DAUCS</name>
<evidence type="ECO:0000256" key="6">
    <source>
        <dbReference type="ARBA" id="ARBA00022989"/>
    </source>
</evidence>
<accession>A0AAF0X8Q2</accession>
<feature type="transmembrane region" description="Helical" evidence="9">
    <location>
        <begin position="147"/>
        <end position="166"/>
    </location>
</feature>
<evidence type="ECO:0000256" key="2">
    <source>
        <dbReference type="ARBA" id="ARBA00022448"/>
    </source>
</evidence>
<keyword evidence="7" id="KW-0406">Ion transport</keyword>
<dbReference type="GO" id="GO:0016020">
    <property type="term" value="C:membrane"/>
    <property type="evidence" value="ECO:0007669"/>
    <property type="project" value="InterPro"/>
</dbReference>
<dbReference type="PANTHER" id="PTHR31503">
    <property type="entry name" value="VACUOLAR CALCIUM ION TRANSPORTER"/>
    <property type="match status" value="1"/>
</dbReference>
<feature type="transmembrane region" description="Helical" evidence="9">
    <location>
        <begin position="71"/>
        <end position="89"/>
    </location>
</feature>
<evidence type="ECO:0000256" key="7">
    <source>
        <dbReference type="ARBA" id="ARBA00023065"/>
    </source>
</evidence>
<dbReference type="Gene3D" id="1.10.238.10">
    <property type="entry name" value="EF-hand"/>
    <property type="match status" value="1"/>
</dbReference>
<reference evidence="11" key="1">
    <citation type="journal article" date="2016" name="Nat. Genet.">
        <title>A high-quality carrot genome assembly provides new insights into carotenoid accumulation and asterid genome evolution.</title>
        <authorList>
            <person name="Iorizzo M."/>
            <person name="Ellison S."/>
            <person name="Senalik D."/>
            <person name="Zeng P."/>
            <person name="Satapoomin P."/>
            <person name="Huang J."/>
            <person name="Bowman M."/>
            <person name="Iovene M."/>
            <person name="Sanseverino W."/>
            <person name="Cavagnaro P."/>
            <person name="Yildiz M."/>
            <person name="Macko-Podgorni A."/>
            <person name="Moranska E."/>
            <person name="Grzebelus E."/>
            <person name="Grzebelus D."/>
            <person name="Ashrafi H."/>
            <person name="Zheng Z."/>
            <person name="Cheng S."/>
            <person name="Spooner D."/>
            <person name="Van Deynze A."/>
            <person name="Simon P."/>
        </authorList>
    </citation>
    <scope>NUCLEOTIDE SEQUENCE</scope>
    <source>
        <tissue evidence="11">Leaf</tissue>
    </source>
</reference>